<gene>
    <name evidence="1" type="ORF">F2Q69_00010814</name>
</gene>
<dbReference type="EMBL" id="QGKX02000996">
    <property type="protein sequence ID" value="KAF3559930.1"/>
    <property type="molecule type" value="Genomic_DNA"/>
</dbReference>
<sequence length="250" mass="28167">MTKSSRRWRVTRRRRLIHLGSTSPRGGDIAGGALSTRGRDFAAKRGEVATSQRRSLFHSGLVFGFRLRIQIVMPGRKRSSGRNAPYGVDTVVHRLNSNHKKTINLGSKRRFIPGSGMNLSSSWRKIQCRIRLDGGRYRRGQAVRPKEDRGWSGVNGWQKGVRPLDSGGDVWQGLSTMELSTRGGDFASETRWSCYIPAPVTAWWSLRWLRIQIVMAGRKRSPDRNAPSGVDTVVHRLNSNHKETINLVLV</sequence>
<dbReference type="Proteomes" id="UP000712600">
    <property type="component" value="Unassembled WGS sequence"/>
</dbReference>
<evidence type="ECO:0000313" key="1">
    <source>
        <dbReference type="EMBL" id="KAF3559930.1"/>
    </source>
</evidence>
<proteinExistence type="predicted"/>
<accession>A0A8S9R8I1</accession>
<evidence type="ECO:0000313" key="2">
    <source>
        <dbReference type="Proteomes" id="UP000712600"/>
    </source>
</evidence>
<organism evidence="1 2">
    <name type="scientific">Brassica cretica</name>
    <name type="common">Mustard</name>
    <dbReference type="NCBI Taxonomy" id="69181"/>
    <lineage>
        <taxon>Eukaryota</taxon>
        <taxon>Viridiplantae</taxon>
        <taxon>Streptophyta</taxon>
        <taxon>Embryophyta</taxon>
        <taxon>Tracheophyta</taxon>
        <taxon>Spermatophyta</taxon>
        <taxon>Magnoliopsida</taxon>
        <taxon>eudicotyledons</taxon>
        <taxon>Gunneridae</taxon>
        <taxon>Pentapetalae</taxon>
        <taxon>rosids</taxon>
        <taxon>malvids</taxon>
        <taxon>Brassicales</taxon>
        <taxon>Brassicaceae</taxon>
        <taxon>Brassiceae</taxon>
        <taxon>Brassica</taxon>
    </lineage>
</organism>
<comment type="caution">
    <text evidence="1">The sequence shown here is derived from an EMBL/GenBank/DDBJ whole genome shotgun (WGS) entry which is preliminary data.</text>
</comment>
<protein>
    <submittedName>
        <fullName evidence="1">Uncharacterized protein</fullName>
    </submittedName>
</protein>
<name>A0A8S9R8I1_BRACR</name>
<reference evidence="1" key="1">
    <citation type="submission" date="2019-12" db="EMBL/GenBank/DDBJ databases">
        <title>Genome sequencing and annotation of Brassica cretica.</title>
        <authorList>
            <person name="Studholme D.J."/>
            <person name="Sarris P."/>
        </authorList>
    </citation>
    <scope>NUCLEOTIDE SEQUENCE</scope>
    <source>
        <strain evidence="1">PFS-109/04</strain>
        <tissue evidence="1">Leaf</tissue>
    </source>
</reference>
<dbReference type="AlphaFoldDB" id="A0A8S9R8I1"/>